<keyword evidence="2" id="KW-0479">Metal-binding</keyword>
<dbReference type="InterPro" id="IPR006620">
    <property type="entry name" value="Pro_4_hyd_alph"/>
</dbReference>
<dbReference type="SMART" id="SM00702">
    <property type="entry name" value="P4Hc"/>
    <property type="match status" value="1"/>
</dbReference>
<dbReference type="InterPro" id="IPR044862">
    <property type="entry name" value="Pro_4_hyd_alph_FE2OG_OXY"/>
</dbReference>
<evidence type="ECO:0000313" key="7">
    <source>
        <dbReference type="EMBL" id="CAE2328775.1"/>
    </source>
</evidence>
<dbReference type="GO" id="GO:0005506">
    <property type="term" value="F:iron ion binding"/>
    <property type="evidence" value="ECO:0007669"/>
    <property type="project" value="InterPro"/>
</dbReference>
<organism evidence="7">
    <name type="scientific">Paramoeba aestuarina</name>
    <dbReference type="NCBI Taxonomy" id="180227"/>
    <lineage>
        <taxon>Eukaryota</taxon>
        <taxon>Amoebozoa</taxon>
        <taxon>Discosea</taxon>
        <taxon>Flabellinia</taxon>
        <taxon>Dactylopodida</taxon>
        <taxon>Paramoebidae</taxon>
        <taxon>Paramoeba</taxon>
    </lineage>
</organism>
<evidence type="ECO:0000256" key="4">
    <source>
        <dbReference type="ARBA" id="ARBA00023002"/>
    </source>
</evidence>
<feature type="domain" description="Fe2OG dioxygenase" evidence="6">
    <location>
        <begin position="165"/>
        <end position="296"/>
    </location>
</feature>
<keyword evidence="3" id="KW-0223">Dioxygenase</keyword>
<comment type="cofactor">
    <cofactor evidence="1">
        <name>L-ascorbate</name>
        <dbReference type="ChEBI" id="CHEBI:38290"/>
    </cofactor>
</comment>
<sequence length="305" mass="34834">MDSFLHRVRAAFGDQSLTRLSSRSGGKLFSVTAVLATLTKPLEERGVIAMSSTERFMWPSDHLNYTTLITTNGRTVGVRPLWQTPRVYEIIDFLSPFEVNHLIQIGELAKKDGSMFNSSVGGDHHVWNHAFRYSQQLWINPDFDDEISKRIRERAADVARLPVDLGEETQLLYYPQGGHYIGHLDAIKPKESNAYYDAGGNRIATFLYYLNTVEEGGETVFPRAKQQNFLNQDVCEGKDVESIGLRIKPQKGQVYMFYSLLEESHMQGKIDQTSYHTACPVKGESHKWLANQWIRNKRVNGRLFD</sequence>
<protein>
    <recommendedName>
        <fullName evidence="6">Fe2OG dioxygenase domain-containing protein</fullName>
    </recommendedName>
</protein>
<dbReference type="EMBL" id="HBKR01032293">
    <property type="protein sequence ID" value="CAE2328775.1"/>
    <property type="molecule type" value="Transcribed_RNA"/>
</dbReference>
<name>A0A7S4PAD7_9EUKA</name>
<dbReference type="AlphaFoldDB" id="A0A7S4PAD7"/>
<dbReference type="GO" id="GO:0005783">
    <property type="term" value="C:endoplasmic reticulum"/>
    <property type="evidence" value="ECO:0007669"/>
    <property type="project" value="TreeGrafter"/>
</dbReference>
<dbReference type="GO" id="GO:0031418">
    <property type="term" value="F:L-ascorbic acid binding"/>
    <property type="evidence" value="ECO:0007669"/>
    <property type="project" value="InterPro"/>
</dbReference>
<dbReference type="InterPro" id="IPR005123">
    <property type="entry name" value="Oxoglu/Fe-dep_dioxygenase_dom"/>
</dbReference>
<dbReference type="PANTHER" id="PTHR10869">
    <property type="entry name" value="PROLYL 4-HYDROXYLASE ALPHA SUBUNIT"/>
    <property type="match status" value="1"/>
</dbReference>
<evidence type="ECO:0000256" key="2">
    <source>
        <dbReference type="ARBA" id="ARBA00022723"/>
    </source>
</evidence>
<keyword evidence="5" id="KW-0408">Iron</keyword>
<dbReference type="Gene3D" id="2.60.120.620">
    <property type="entry name" value="q2cbj1_9rhob like domain"/>
    <property type="match status" value="1"/>
</dbReference>
<evidence type="ECO:0000256" key="5">
    <source>
        <dbReference type="ARBA" id="ARBA00023004"/>
    </source>
</evidence>
<reference evidence="7" key="1">
    <citation type="submission" date="2021-01" db="EMBL/GenBank/DDBJ databases">
        <authorList>
            <person name="Corre E."/>
            <person name="Pelletier E."/>
            <person name="Niang G."/>
            <person name="Scheremetjew M."/>
            <person name="Finn R."/>
            <person name="Kale V."/>
            <person name="Holt S."/>
            <person name="Cochrane G."/>
            <person name="Meng A."/>
            <person name="Brown T."/>
            <person name="Cohen L."/>
        </authorList>
    </citation>
    <scope>NUCLEOTIDE SEQUENCE</scope>
    <source>
        <strain evidence="7">SoJaBio B1-5/56/2</strain>
    </source>
</reference>
<accession>A0A7S4PAD7</accession>
<keyword evidence="4" id="KW-0560">Oxidoreductase</keyword>
<gene>
    <name evidence="7" type="ORF">NAES01612_LOCUS21228</name>
</gene>
<evidence type="ECO:0000259" key="6">
    <source>
        <dbReference type="PROSITE" id="PS51471"/>
    </source>
</evidence>
<dbReference type="Pfam" id="PF13640">
    <property type="entry name" value="2OG-FeII_Oxy_3"/>
    <property type="match status" value="1"/>
</dbReference>
<evidence type="ECO:0000256" key="3">
    <source>
        <dbReference type="ARBA" id="ARBA00022964"/>
    </source>
</evidence>
<evidence type="ECO:0000256" key="1">
    <source>
        <dbReference type="ARBA" id="ARBA00001961"/>
    </source>
</evidence>
<dbReference type="PROSITE" id="PS51471">
    <property type="entry name" value="FE2OG_OXY"/>
    <property type="match status" value="1"/>
</dbReference>
<proteinExistence type="predicted"/>
<dbReference type="PANTHER" id="PTHR10869:SF246">
    <property type="entry name" value="TRANSMEMBRANE PROLYL 4-HYDROXYLASE"/>
    <property type="match status" value="1"/>
</dbReference>
<dbReference type="InterPro" id="IPR045054">
    <property type="entry name" value="P4HA-like"/>
</dbReference>
<dbReference type="GO" id="GO:0004656">
    <property type="term" value="F:procollagen-proline 4-dioxygenase activity"/>
    <property type="evidence" value="ECO:0007669"/>
    <property type="project" value="TreeGrafter"/>
</dbReference>